<feature type="domain" description="Aminopeptidase N-like N-terminal" evidence="34">
    <location>
        <begin position="1042"/>
        <end position="1238"/>
    </location>
</feature>
<dbReference type="FunFam" id="1.10.390.10:FF:000016">
    <property type="entry name" value="Glutamyl aminopeptidase"/>
    <property type="match status" value="2"/>
</dbReference>
<dbReference type="InterPro" id="IPR024571">
    <property type="entry name" value="ERAP1-like_C_dom"/>
</dbReference>
<keyword evidence="11" id="KW-0645">Protease</keyword>
<evidence type="ECO:0000259" key="34">
    <source>
        <dbReference type="Pfam" id="PF17900"/>
    </source>
</evidence>
<dbReference type="Pfam" id="PF01433">
    <property type="entry name" value="Peptidase_M1"/>
    <property type="match status" value="2"/>
</dbReference>
<feature type="active site" description="Proton acceptor" evidence="28">
    <location>
        <position position="1332"/>
    </location>
</feature>
<evidence type="ECO:0000256" key="29">
    <source>
        <dbReference type="PIRSR" id="PIRSR634016-3"/>
    </source>
</evidence>
<evidence type="ECO:0000256" key="25">
    <source>
        <dbReference type="ARBA" id="ARBA00042613"/>
    </source>
</evidence>
<evidence type="ECO:0000256" key="18">
    <source>
        <dbReference type="ARBA" id="ARBA00022989"/>
    </source>
</evidence>
<evidence type="ECO:0000256" key="10">
    <source>
        <dbReference type="ARBA" id="ARBA00022657"/>
    </source>
</evidence>
<feature type="compositionally biased region" description="Low complexity" evidence="31">
    <location>
        <begin position="985"/>
        <end position="1022"/>
    </location>
</feature>
<evidence type="ECO:0000256" key="8">
    <source>
        <dbReference type="ARBA" id="ARBA00022475"/>
    </source>
</evidence>
<dbReference type="Pfam" id="PF17900">
    <property type="entry name" value="Peptidase_M1_N"/>
    <property type="match status" value="2"/>
</dbReference>
<comment type="cofactor">
    <cofactor evidence="29">
        <name>Zn(2+)</name>
        <dbReference type="ChEBI" id="CHEBI:29105"/>
    </cofactor>
    <text evidence="29">Binds 1 zinc ion per subunit.</text>
</comment>
<evidence type="ECO:0000256" key="27">
    <source>
        <dbReference type="ARBA" id="ARBA00056179"/>
    </source>
</evidence>
<dbReference type="InterPro" id="IPR014782">
    <property type="entry name" value="Peptidase_M1_dom"/>
</dbReference>
<keyword evidence="22" id="KW-0325">Glycoprotein</keyword>
<accession>A0AAW0HGC2</accession>
<keyword evidence="13 29" id="KW-0479">Metal-binding</keyword>
<feature type="region of interest" description="Disordered" evidence="31">
    <location>
        <begin position="966"/>
        <end position="1022"/>
    </location>
</feature>
<feature type="region of interest" description="Disordered" evidence="31">
    <location>
        <begin position="42"/>
        <end position="68"/>
    </location>
</feature>
<evidence type="ECO:0000256" key="31">
    <source>
        <dbReference type="SAM" id="MobiDB-lite"/>
    </source>
</evidence>
<dbReference type="FunFam" id="2.60.40.1910:FF:000005">
    <property type="entry name" value="Aminopeptidase"/>
    <property type="match status" value="2"/>
</dbReference>
<comment type="catalytic activity">
    <reaction evidence="1">
        <text>Release of an N-terminal amino acid, Xaa-|-Yaa- from a peptide, amide or arylamide. Xaa is preferably Ala, but may be most amino acids including Pro (slow action). When a terminal hydrophobic residue is followed by a prolyl residue, the two may be released as an intact Xaa-Pro dipeptide.</text>
        <dbReference type="EC" id="3.4.11.2"/>
    </reaction>
</comment>
<evidence type="ECO:0000256" key="19">
    <source>
        <dbReference type="ARBA" id="ARBA00023049"/>
    </source>
</evidence>
<evidence type="ECO:0000259" key="33">
    <source>
        <dbReference type="Pfam" id="PF11838"/>
    </source>
</evidence>
<evidence type="ECO:0000256" key="17">
    <source>
        <dbReference type="ARBA" id="ARBA00022968"/>
    </source>
</evidence>
<keyword evidence="9" id="KW-0765">Sulfation</keyword>
<dbReference type="InterPro" id="IPR050344">
    <property type="entry name" value="Peptidase_M1_aminopeptidases"/>
</dbReference>
<dbReference type="GO" id="GO:0001525">
    <property type="term" value="P:angiogenesis"/>
    <property type="evidence" value="ECO:0007669"/>
    <property type="project" value="UniProtKB-KW"/>
</dbReference>
<evidence type="ECO:0000256" key="26">
    <source>
        <dbReference type="ARBA" id="ARBA00047171"/>
    </source>
</evidence>
<dbReference type="Proteomes" id="UP001488838">
    <property type="component" value="Unassembled WGS sequence"/>
</dbReference>
<evidence type="ECO:0000256" key="20">
    <source>
        <dbReference type="ARBA" id="ARBA00023136"/>
    </source>
</evidence>
<evidence type="ECO:0000256" key="3">
    <source>
        <dbReference type="ARBA" id="ARBA00010136"/>
    </source>
</evidence>
<dbReference type="GO" id="GO:0008270">
    <property type="term" value="F:zinc ion binding"/>
    <property type="evidence" value="ECO:0007669"/>
    <property type="project" value="InterPro"/>
</dbReference>
<dbReference type="PRINTS" id="PR00756">
    <property type="entry name" value="ALADIPTASE"/>
</dbReference>
<evidence type="ECO:0000256" key="15">
    <source>
        <dbReference type="ARBA" id="ARBA00022801"/>
    </source>
</evidence>
<evidence type="ECO:0000256" key="2">
    <source>
        <dbReference type="ARBA" id="ARBA00004401"/>
    </source>
</evidence>
<dbReference type="Gene3D" id="1.10.390.10">
    <property type="entry name" value="Neutral Protease Domain 2"/>
    <property type="match status" value="2"/>
</dbReference>
<evidence type="ECO:0000256" key="11">
    <source>
        <dbReference type="ARBA" id="ARBA00022670"/>
    </source>
</evidence>
<dbReference type="InterPro" id="IPR034016">
    <property type="entry name" value="M1_APN-typ"/>
</dbReference>
<keyword evidence="7" id="KW-0217">Developmental protein</keyword>
<keyword evidence="19" id="KW-0482">Metalloprotease</keyword>
<gene>
    <name evidence="35" type="ORF">U0070_023324</name>
</gene>
<feature type="binding site" evidence="29">
    <location>
        <position position="1354"/>
    </location>
    <ligand>
        <name>Zn(2+)</name>
        <dbReference type="ChEBI" id="CHEBI:29105"/>
        <note>catalytic</note>
    </ligand>
</feature>
<dbReference type="GO" id="GO:0016285">
    <property type="term" value="F:alanyl aminopeptidase activity"/>
    <property type="evidence" value="ECO:0007669"/>
    <property type="project" value="UniProtKB-EC"/>
</dbReference>
<keyword evidence="18" id="KW-1133">Transmembrane helix</keyword>
<feature type="domain" description="ERAP1-like C-terminal" evidence="33">
    <location>
        <begin position="577"/>
        <end position="903"/>
    </location>
</feature>
<dbReference type="SUPFAM" id="SSF55486">
    <property type="entry name" value="Metalloproteases ('zincins'), catalytic domain"/>
    <property type="match status" value="2"/>
</dbReference>
<feature type="domain" description="Peptidase M1 membrane alanine aminopeptidase" evidence="32">
    <location>
        <begin position="297"/>
        <end position="498"/>
    </location>
</feature>
<evidence type="ECO:0000256" key="23">
    <source>
        <dbReference type="ARBA" id="ARBA00041246"/>
    </source>
</evidence>
<keyword evidence="12" id="KW-0812">Transmembrane</keyword>
<dbReference type="InterPro" id="IPR001930">
    <property type="entry name" value="Peptidase_M1"/>
</dbReference>
<dbReference type="Gene3D" id="3.30.2010.30">
    <property type="match status" value="1"/>
</dbReference>
<evidence type="ECO:0000256" key="1">
    <source>
        <dbReference type="ARBA" id="ARBA00000098"/>
    </source>
</evidence>
<keyword evidence="16 29" id="KW-0862">Zinc</keyword>
<dbReference type="CDD" id="cd09601">
    <property type="entry name" value="M1_APN-Q_like"/>
    <property type="match status" value="2"/>
</dbReference>
<evidence type="ECO:0000256" key="24">
    <source>
        <dbReference type="ARBA" id="ARBA00041618"/>
    </source>
</evidence>
<evidence type="ECO:0000259" key="32">
    <source>
        <dbReference type="Pfam" id="PF01433"/>
    </source>
</evidence>
<evidence type="ECO:0000256" key="30">
    <source>
        <dbReference type="PIRSR" id="PIRSR634016-4"/>
    </source>
</evidence>
<evidence type="ECO:0000256" key="4">
    <source>
        <dbReference type="ARBA" id="ARBA00012564"/>
    </source>
</evidence>
<dbReference type="GO" id="GO:0005886">
    <property type="term" value="C:plasma membrane"/>
    <property type="evidence" value="ECO:0007669"/>
    <property type="project" value="UniProtKB-SubCell"/>
</dbReference>
<dbReference type="GO" id="GO:0042277">
    <property type="term" value="F:peptide binding"/>
    <property type="evidence" value="ECO:0007669"/>
    <property type="project" value="TreeGrafter"/>
</dbReference>
<keyword evidence="8" id="KW-1003">Cell membrane</keyword>
<proteinExistence type="inferred from homology"/>
<keyword evidence="17" id="KW-0735">Signal-anchor</keyword>
<keyword evidence="14" id="KW-0221">Differentiation</keyword>
<reference evidence="35 36" key="1">
    <citation type="journal article" date="2023" name="bioRxiv">
        <title>Conserved and derived expression patterns and positive selection on dental genes reveal complex evolutionary context of ever-growing rodent molars.</title>
        <authorList>
            <person name="Calamari Z.T."/>
            <person name="Song A."/>
            <person name="Cohen E."/>
            <person name="Akter M."/>
            <person name="Roy R.D."/>
            <person name="Hallikas O."/>
            <person name="Christensen M.M."/>
            <person name="Li P."/>
            <person name="Marangoni P."/>
            <person name="Jernvall J."/>
            <person name="Klein O.D."/>
        </authorList>
    </citation>
    <scope>NUCLEOTIDE SEQUENCE [LARGE SCALE GENOMIC DNA]</scope>
    <source>
        <strain evidence="35">V071</strain>
    </source>
</reference>
<dbReference type="Pfam" id="PF11838">
    <property type="entry name" value="ERAP1_C"/>
    <property type="match status" value="2"/>
</dbReference>
<dbReference type="EMBL" id="JBBHLL010000487">
    <property type="protein sequence ID" value="KAK7801844.1"/>
    <property type="molecule type" value="Genomic_DNA"/>
</dbReference>
<feature type="domain" description="ERAP1-like C-terminal" evidence="33">
    <location>
        <begin position="1566"/>
        <end position="1892"/>
    </location>
</feature>
<dbReference type="InterPro" id="IPR045357">
    <property type="entry name" value="Aminopeptidase_N-like_N"/>
</dbReference>
<evidence type="ECO:0000256" key="9">
    <source>
        <dbReference type="ARBA" id="ARBA00022641"/>
    </source>
</evidence>
<keyword evidence="15" id="KW-0378">Hydrolase</keyword>
<feature type="domain" description="Aminopeptidase N-like N-terminal" evidence="34">
    <location>
        <begin position="80"/>
        <end position="276"/>
    </location>
</feature>
<keyword evidence="20" id="KW-0472">Membrane</keyword>
<comment type="function">
    <text evidence="27">Broad specificity aminopeptidase which plays a role in the final digestion of peptides generated from hydrolysis of proteins by gastric and pancreatic proteases. Also involved in the processing of various peptides including peptide hormones, such as angiotensin III and IV, neuropeptides, and chemokines. May also be involved the cleavage of peptides bound to major histocompatibility complex class II molecules of antigen presenting cells. May have a role in angiogenesis and promote cholesterol crystallization. May have a role in amino acid transport by acting as binding partner of amino acid transporter SLC6A19 and regulating its activity.</text>
</comment>
<comment type="subcellular location">
    <subcellularLocation>
        <location evidence="2">Cell membrane</location>
        <topology evidence="2">Single-pass type II membrane protein</topology>
    </subcellularLocation>
</comment>
<dbReference type="Gene3D" id="2.60.40.1910">
    <property type="match status" value="2"/>
</dbReference>
<comment type="subunit">
    <text evidence="26">Homodimer. Interacts with SLC6A19.</text>
</comment>
<dbReference type="SUPFAM" id="SSF63737">
    <property type="entry name" value="Leukotriene A4 hydrolase N-terminal domain"/>
    <property type="match status" value="2"/>
</dbReference>
<keyword evidence="21" id="KW-1015">Disulfide bond</keyword>
<evidence type="ECO:0000313" key="35">
    <source>
        <dbReference type="EMBL" id="KAK7801844.1"/>
    </source>
</evidence>
<comment type="caution">
    <text evidence="35">The sequence shown here is derived from an EMBL/GenBank/DDBJ whole genome shotgun (WGS) entry which is preliminary data.</text>
</comment>
<feature type="domain" description="Peptidase M1 membrane alanine aminopeptidase" evidence="32">
    <location>
        <begin position="1259"/>
        <end position="1487"/>
    </location>
</feature>
<sequence>MAKGFYISKPLGILGIVLGVAAVCTIVALSVVYAQEKNKNANSATAPTLPGTTTSTATPATTVDGSQPWNQYRLPKTLIPDSYQVTLRPYLTPNQQGLYIFEGSSTVRFTCNEATDVIIIHSKKLNYTLKGNHLVELRALGGSPAPTITKTELVERTEYLVVHLNGQLVKGNQYEMDSQFQGELADDLAGFYRSEYEENGNKKVVATTQMQAADARKSFPCFDEPAMKAVFNITLIYPTGYTALSNMLSKETKLHPEDPKWTITEFYPTPKMSTYLLAYIVSEFTSIQPENPSDDVLIALPDFNAGAMENWGLVTYRESALLFDPQDSSIGNKEGVVTVIAHELAHQWFGNLVTVAWWNDLWLNEGFASYVEYLGGDYAEPTWNLKDLIVQNEVYRVMAVDALASSHPLSSPADEVNTSAQISELFDSITYSKGASVIRMLSSFLTEDLFKKGLASYLHAFEYSNTVYQDLWEHLQKAVNNQTEIKLPANVSTIMDRWILQMGFPVVTLNTTTGDISQEHFLLDPESTVTRPSQFDYTWIVPIPFLKSGAQQQEDPYWLQTKKSQNNAFKTSGDNEWVLLNLGVTGYYQVNYDEGNWRKIQNQLQSDLTVIPAINRAQIIHDSFDLASAQRIPVTLALSNTLFLYKETEYMPWQAALTSLNYFKLMFDRSEVYGPMQKYLLKQVTPLFEHFKNKTGNWTNRPDTLMEQYNEVNAISTACSSGLQECKDLVSRLYKDWMDHPDNNTIHPNLRSTVYCNAISFGGEAEWDFAWEQFRTATLVNEADKLRIALTCSREVWILNRYLSYTLNPEYIRKQDATSTIINIASNALGQSLAWDFVQSNWKKLFEDYGGGSFSFANLIQGVTRRFSSEYELQQLEQFKEDNQDTGFGSGTRALEQALEKTKANIKWVRENKDAIFRFVQSKDSGALPPGDINWPRAALFSLGLSHSELPATSIMAKGLHIQAPGHLGHRAGGGAEKNKNAENSATAPTLPGTTTSTATPTTTSTTTTTTTSATTSTSTPATTVNESLAWNQYRLPKTLIPDSYQVTLRPYLTPNDQGLYIFEGNSTVRFTCNEATDVIIIHSKKLNYTLKGNHLVELRALGGSPAPTITKTELVERTEYLVVHLNGQLVKGNQYEMDSQFQGELADDLAGFYRSEYEEDGVKKVVATTQMQAPDARKSFPCFDEPAMKAEFNITLIYPTGYTALSNMLPKENNSLPGDPKWTITEFHPTPKMSTYLLAYIIRIWARPSAIDAGHGDYALNVTGRILNFFAQHYDTPYPLPKSDQIALPDFNAGAMENWGLVTYRENSLLFDPQDSSISNKERVVTVIAHELAHQWFGNLVTVAWWNDLWLNEGFASYVEYLGANYAEPTWNLTDLIVQNEVYRVMAVDALASSHPLSSPADEVNTPAQISELFDSISYSKGASVIRMLSSFLTEDLFKKGLASYLHAFEYSNTVYLDLWEHLQKAVDNQTEIKLPANVSTIMDRWILQMGFPVVTLDTATGEISQEHFLLDPESTVTRPSQFDYTWIVPIPFLKNGAQPQKDPYWLQTKKNQSDIFKTSGANDWVLLNLGVTGYYQVNYDEGNWRKIQNQLKSDLTVIPAINRAQIIHDSFDLASAQKIPITLALNNTLFLYNEREYMPWEAALTSLNYFKLMFDRSEVYGPMQKYLLKQVTPLFNHFKAETNNWENRPDTLMEQYNEVNAISTACSSGLQECKDLVSRLYKDWMDHPDNNPIHPNLRSTVYCNAISFGGEAEWDFAWAQFRNATLVNEADKLRTALACSREVWILNRYLSYTLNPEYIRRQDATSTIINIASNAAGQSLVWDFVRSNWKKLFEDFGGGSFSFANLIQGVTRRFSSEYELQQLEQFKEDNQDTGFGSGTRALEQALEKTKANIKWVRENKDMIFRWFTENS</sequence>
<evidence type="ECO:0000256" key="7">
    <source>
        <dbReference type="ARBA" id="ARBA00022473"/>
    </source>
</evidence>
<feature type="binding site" evidence="29">
    <location>
        <position position="1335"/>
    </location>
    <ligand>
        <name>Zn(2+)</name>
        <dbReference type="ChEBI" id="CHEBI:29105"/>
        <note>catalytic</note>
    </ligand>
</feature>
<feature type="site" description="Transition state stabilizer" evidence="30">
    <location>
        <position position="1420"/>
    </location>
</feature>
<evidence type="ECO:0000256" key="13">
    <source>
        <dbReference type="ARBA" id="ARBA00022723"/>
    </source>
</evidence>
<evidence type="ECO:0000256" key="22">
    <source>
        <dbReference type="ARBA" id="ARBA00023180"/>
    </source>
</evidence>
<evidence type="ECO:0000256" key="6">
    <source>
        <dbReference type="ARBA" id="ARBA00022438"/>
    </source>
</evidence>
<keyword evidence="10" id="KW-0037">Angiogenesis</keyword>
<dbReference type="GO" id="GO:0016485">
    <property type="term" value="P:protein processing"/>
    <property type="evidence" value="ECO:0007669"/>
    <property type="project" value="UniProtKB-ARBA"/>
</dbReference>
<evidence type="ECO:0000256" key="21">
    <source>
        <dbReference type="ARBA" id="ARBA00023157"/>
    </source>
</evidence>
<comment type="similarity">
    <text evidence="3">Belongs to the peptidase M1 family.</text>
</comment>
<keyword evidence="36" id="KW-1185">Reference proteome</keyword>
<dbReference type="GO" id="GO:0005615">
    <property type="term" value="C:extracellular space"/>
    <property type="evidence" value="ECO:0007669"/>
    <property type="project" value="TreeGrafter"/>
</dbReference>
<protein>
    <recommendedName>
        <fullName evidence="5">Aminopeptidase N</fullName>
        <ecNumber evidence="4">3.4.11.2</ecNumber>
    </recommendedName>
    <alternativeName>
        <fullName evidence="24">Alanyl aminopeptidase</fullName>
    </alternativeName>
    <alternativeName>
        <fullName evidence="23">Aminopeptidase M</fullName>
    </alternativeName>
    <alternativeName>
        <fullName evidence="25">Microsomal aminopeptidase</fullName>
    </alternativeName>
</protein>
<dbReference type="PANTHER" id="PTHR11533:SF172">
    <property type="entry name" value="AMINOPEPTIDASE N"/>
    <property type="match status" value="1"/>
</dbReference>
<evidence type="ECO:0000256" key="14">
    <source>
        <dbReference type="ARBA" id="ARBA00022782"/>
    </source>
</evidence>
<evidence type="ECO:0000313" key="36">
    <source>
        <dbReference type="Proteomes" id="UP001488838"/>
    </source>
</evidence>
<evidence type="ECO:0000256" key="16">
    <source>
        <dbReference type="ARBA" id="ARBA00022833"/>
    </source>
</evidence>
<dbReference type="Gene3D" id="2.60.40.1730">
    <property type="entry name" value="tricorn interacting facor f3 domain"/>
    <property type="match status" value="2"/>
</dbReference>
<keyword evidence="6" id="KW-0031">Aminopeptidase</keyword>
<dbReference type="FunFam" id="1.25.50.20:FF:000012">
    <property type="entry name" value="Aminopeptidase N"/>
    <property type="match status" value="2"/>
</dbReference>
<dbReference type="PANTHER" id="PTHR11533">
    <property type="entry name" value="PROTEASE M1 ZINC METALLOPROTEASE"/>
    <property type="match status" value="1"/>
</dbReference>
<dbReference type="Gene3D" id="1.25.50.20">
    <property type="match status" value="2"/>
</dbReference>
<dbReference type="GO" id="GO:0070006">
    <property type="term" value="F:metalloaminopeptidase activity"/>
    <property type="evidence" value="ECO:0007669"/>
    <property type="project" value="TreeGrafter"/>
</dbReference>
<dbReference type="GO" id="GO:0030154">
    <property type="term" value="P:cell differentiation"/>
    <property type="evidence" value="ECO:0007669"/>
    <property type="project" value="UniProtKB-KW"/>
</dbReference>
<name>A0AAW0HGC2_MYOGA</name>
<dbReference type="FunFam" id="2.60.40.1730:FF:000012">
    <property type="entry name" value="Aminopeptidase N"/>
    <property type="match status" value="2"/>
</dbReference>
<evidence type="ECO:0000256" key="28">
    <source>
        <dbReference type="PIRSR" id="PIRSR634016-1"/>
    </source>
</evidence>
<dbReference type="GO" id="GO:0005737">
    <property type="term" value="C:cytoplasm"/>
    <property type="evidence" value="ECO:0007669"/>
    <property type="project" value="TreeGrafter"/>
</dbReference>
<feature type="compositionally biased region" description="Low complexity" evidence="31">
    <location>
        <begin position="44"/>
        <end position="62"/>
    </location>
</feature>
<evidence type="ECO:0000256" key="12">
    <source>
        <dbReference type="ARBA" id="ARBA00022692"/>
    </source>
</evidence>
<organism evidence="35 36">
    <name type="scientific">Myodes glareolus</name>
    <name type="common">Bank vole</name>
    <name type="synonym">Clethrionomys glareolus</name>
    <dbReference type="NCBI Taxonomy" id="447135"/>
    <lineage>
        <taxon>Eukaryota</taxon>
        <taxon>Metazoa</taxon>
        <taxon>Chordata</taxon>
        <taxon>Craniata</taxon>
        <taxon>Vertebrata</taxon>
        <taxon>Euteleostomi</taxon>
        <taxon>Mammalia</taxon>
        <taxon>Eutheria</taxon>
        <taxon>Euarchontoglires</taxon>
        <taxon>Glires</taxon>
        <taxon>Rodentia</taxon>
        <taxon>Myomorpha</taxon>
        <taxon>Muroidea</taxon>
        <taxon>Cricetidae</taxon>
        <taxon>Arvicolinae</taxon>
        <taxon>Myodes</taxon>
    </lineage>
</organism>
<dbReference type="EC" id="3.4.11.2" evidence="4"/>
<feature type="binding site" evidence="29">
    <location>
        <position position="1331"/>
    </location>
    <ligand>
        <name>Zn(2+)</name>
        <dbReference type="ChEBI" id="CHEBI:29105"/>
        <note>catalytic</note>
    </ligand>
</feature>
<evidence type="ECO:0000256" key="5">
    <source>
        <dbReference type="ARBA" id="ARBA00015611"/>
    </source>
</evidence>
<dbReference type="InterPro" id="IPR027268">
    <property type="entry name" value="Peptidase_M4/M1_CTD_sf"/>
</dbReference>
<dbReference type="InterPro" id="IPR042097">
    <property type="entry name" value="Aminopeptidase_N-like_N_sf"/>
</dbReference>
<dbReference type="GO" id="GO:0043171">
    <property type="term" value="P:peptide catabolic process"/>
    <property type="evidence" value="ECO:0007669"/>
    <property type="project" value="TreeGrafter"/>
</dbReference>